<keyword evidence="4" id="KW-1185">Reference proteome</keyword>
<dbReference type="PANTHER" id="PTHR37507:SF2">
    <property type="entry name" value="SPORULATION PROTEIN YDCC"/>
    <property type="match status" value="1"/>
</dbReference>
<dbReference type="PANTHER" id="PTHR37507">
    <property type="entry name" value="SPORULATION PROTEIN YDCC"/>
    <property type="match status" value="1"/>
</dbReference>
<name>A0ABY4WHM3_9BACL</name>
<gene>
    <name evidence="3" type="ORF">NDK47_04905</name>
</gene>
<feature type="transmembrane region" description="Helical" evidence="1">
    <location>
        <begin position="88"/>
        <end position="107"/>
    </location>
</feature>
<reference evidence="3" key="1">
    <citation type="submission" date="2022-06" db="EMBL/GenBank/DDBJ databases">
        <title>Genome sequencing of Brevibacillus sp. BB3-R1.</title>
        <authorList>
            <person name="Heo J."/>
            <person name="Lee D."/>
            <person name="Won M."/>
            <person name="Han B.-H."/>
            <person name="Hong S.-B."/>
            <person name="Kwon S.-W."/>
        </authorList>
    </citation>
    <scope>NUCLEOTIDE SEQUENCE</scope>
    <source>
        <strain evidence="3">BB3-R1</strain>
    </source>
</reference>
<dbReference type="EMBL" id="CP098755">
    <property type="protein sequence ID" value="USG66643.1"/>
    <property type="molecule type" value="Genomic_DNA"/>
</dbReference>
<keyword evidence="1" id="KW-0812">Transmembrane</keyword>
<evidence type="ECO:0000313" key="4">
    <source>
        <dbReference type="Proteomes" id="UP001056500"/>
    </source>
</evidence>
<dbReference type="InterPro" id="IPR052944">
    <property type="entry name" value="Sporulation_related"/>
</dbReference>
<proteinExistence type="predicted"/>
<keyword evidence="1" id="KW-0472">Membrane</keyword>
<accession>A0ABY4WHM3</accession>
<evidence type="ECO:0000259" key="2">
    <source>
        <dbReference type="Pfam" id="PF14285"/>
    </source>
</evidence>
<sequence>MNKDHPKQRFLQDVDQIIQGKQLQKSQDTSPEYDEIMELCSALREIDIPLDKETRERIRDKAGFRPQSNTDQSAREDMLMRKIFGSRFVAGKVAAVAIVAILGASMFSEPLRALAYNASLSISKIVQLGYSSVMQVDPTEESDTAQPTADHAENVKISTVDKTGQVETDISYISYASLAEAQNHVGFKLKGPAYLPAGYAFTQAKGFEGADEYMNLYFNDGSKREIVLFQRIMNEETAFGLATSDPVETVEINGVKGAWMESGTLMWEKDGVSYTLVCKGIGKEEAMKIAKSIE</sequence>
<evidence type="ECO:0000256" key="1">
    <source>
        <dbReference type="SAM" id="Phobius"/>
    </source>
</evidence>
<dbReference type="InterPro" id="IPR025377">
    <property type="entry name" value="DUF4367"/>
</dbReference>
<organism evidence="3 4">
    <name type="scientific">Brevibacillus ruminantium</name>
    <dbReference type="NCBI Taxonomy" id="2950604"/>
    <lineage>
        <taxon>Bacteria</taxon>
        <taxon>Bacillati</taxon>
        <taxon>Bacillota</taxon>
        <taxon>Bacilli</taxon>
        <taxon>Bacillales</taxon>
        <taxon>Paenibacillaceae</taxon>
        <taxon>Brevibacillus</taxon>
    </lineage>
</organism>
<dbReference type="RefSeq" id="WP_251873751.1">
    <property type="nucleotide sequence ID" value="NZ_CP098755.1"/>
</dbReference>
<feature type="domain" description="DUF4367" evidence="2">
    <location>
        <begin position="192"/>
        <end position="293"/>
    </location>
</feature>
<evidence type="ECO:0000313" key="3">
    <source>
        <dbReference type="EMBL" id="USG66643.1"/>
    </source>
</evidence>
<dbReference type="Proteomes" id="UP001056500">
    <property type="component" value="Chromosome"/>
</dbReference>
<keyword evidence="1" id="KW-1133">Transmembrane helix</keyword>
<protein>
    <submittedName>
        <fullName evidence="3">DUF4367 domain-containing protein</fullName>
    </submittedName>
</protein>
<dbReference type="Pfam" id="PF14285">
    <property type="entry name" value="DUF4367"/>
    <property type="match status" value="1"/>
</dbReference>